<evidence type="ECO:0008006" key="4">
    <source>
        <dbReference type="Google" id="ProtNLM"/>
    </source>
</evidence>
<gene>
    <name evidence="2" type="ORF">GCM10023176_56700</name>
</gene>
<dbReference type="EMBL" id="BAABGU010000047">
    <property type="protein sequence ID" value="GAA4579303.1"/>
    <property type="molecule type" value="Genomic_DNA"/>
</dbReference>
<dbReference type="Pfam" id="PF03780">
    <property type="entry name" value="Asp23"/>
    <property type="match status" value="1"/>
</dbReference>
<evidence type="ECO:0000256" key="1">
    <source>
        <dbReference type="ARBA" id="ARBA00005721"/>
    </source>
</evidence>
<keyword evidence="3" id="KW-1185">Reference proteome</keyword>
<accession>A0ABP8T339</accession>
<evidence type="ECO:0000313" key="2">
    <source>
        <dbReference type="EMBL" id="GAA4579303.1"/>
    </source>
</evidence>
<protein>
    <recommendedName>
        <fullName evidence="4">Asp23/Gls24 family envelope stress response protein</fullName>
    </recommendedName>
</protein>
<sequence length="144" mass="14432">MAGLGEGMADEATQELSVTPDAVAGGTTHVSDEVVEKIAVAAARSVPGVAELGGDLARFFNSVLDKVGLDQVGDARRGCSAHVTNGAAVVNLVLVISGGRPVPEVTDAVRSAVTSAVEAYGLRVDEINIRVDDVALGGPAVPSA</sequence>
<comment type="similarity">
    <text evidence="1">Belongs to the asp23 family.</text>
</comment>
<evidence type="ECO:0000313" key="3">
    <source>
        <dbReference type="Proteomes" id="UP001500307"/>
    </source>
</evidence>
<comment type="caution">
    <text evidence="2">The sequence shown here is derived from an EMBL/GenBank/DDBJ whole genome shotgun (WGS) entry which is preliminary data.</text>
</comment>
<organism evidence="2 3">
    <name type="scientific">Micromonospora coerulea</name>
    <dbReference type="NCBI Taxonomy" id="47856"/>
    <lineage>
        <taxon>Bacteria</taxon>
        <taxon>Bacillati</taxon>
        <taxon>Actinomycetota</taxon>
        <taxon>Actinomycetes</taxon>
        <taxon>Micromonosporales</taxon>
        <taxon>Micromonosporaceae</taxon>
        <taxon>Micromonospora</taxon>
    </lineage>
</organism>
<name>A0ABP8T339_9ACTN</name>
<dbReference type="PANTHER" id="PTHR34297">
    <property type="entry name" value="HYPOTHETICAL CYTOSOLIC PROTEIN-RELATED"/>
    <property type="match status" value="1"/>
</dbReference>
<proteinExistence type="inferred from homology"/>
<reference evidence="3" key="1">
    <citation type="journal article" date="2019" name="Int. J. Syst. Evol. Microbiol.">
        <title>The Global Catalogue of Microorganisms (GCM) 10K type strain sequencing project: providing services to taxonomists for standard genome sequencing and annotation.</title>
        <authorList>
            <consortium name="The Broad Institute Genomics Platform"/>
            <consortium name="The Broad Institute Genome Sequencing Center for Infectious Disease"/>
            <person name="Wu L."/>
            <person name="Ma J."/>
        </authorList>
    </citation>
    <scope>NUCLEOTIDE SEQUENCE [LARGE SCALE GENOMIC DNA]</scope>
    <source>
        <strain evidence="3">JCM 3175</strain>
    </source>
</reference>
<dbReference type="InterPro" id="IPR005531">
    <property type="entry name" value="Asp23"/>
</dbReference>
<dbReference type="Proteomes" id="UP001500307">
    <property type="component" value="Unassembled WGS sequence"/>
</dbReference>
<dbReference type="PANTHER" id="PTHR34297:SF3">
    <property type="entry name" value="ALKALINE SHOCK PROTEIN 23"/>
    <property type="match status" value="1"/>
</dbReference>